<evidence type="ECO:0000313" key="2">
    <source>
        <dbReference type="EMBL" id="ANX13525.1"/>
    </source>
</evidence>
<dbReference type="EMBL" id="CP016761">
    <property type="protein sequence ID" value="ANX13525.1"/>
    <property type="molecule type" value="Genomic_DNA"/>
</dbReference>
<feature type="signal peptide" evidence="1">
    <location>
        <begin position="1"/>
        <end position="21"/>
    </location>
</feature>
<dbReference type="Proteomes" id="UP000077412">
    <property type="component" value="Chromosome"/>
</dbReference>
<keyword evidence="3" id="KW-1185">Reference proteome</keyword>
<feature type="chain" id="PRO_5039330703" description="Lipoprotein" evidence="1">
    <location>
        <begin position="22"/>
        <end position="110"/>
    </location>
</feature>
<sequence>MKQWLTLLITFLLTVSITACSNTEDSKSEQPVDKEPTNEAVNMIANDEKIIEMLKKKGEIPEDASQEEITKALQKYLKNKAPGPGTLKDEKEKQNYINKLKEEIQKNNKE</sequence>
<organism evidence="2 3">
    <name type="scientific">Fictibacillus arsenicus</name>
    <dbReference type="NCBI Taxonomy" id="255247"/>
    <lineage>
        <taxon>Bacteria</taxon>
        <taxon>Bacillati</taxon>
        <taxon>Bacillota</taxon>
        <taxon>Bacilli</taxon>
        <taxon>Bacillales</taxon>
        <taxon>Fictibacillaceae</taxon>
        <taxon>Fictibacillus</taxon>
    </lineage>
</organism>
<evidence type="ECO:0000313" key="3">
    <source>
        <dbReference type="Proteomes" id="UP000077412"/>
    </source>
</evidence>
<gene>
    <name evidence="2" type="ORF">ABE41_016055</name>
</gene>
<proteinExistence type="predicted"/>
<protein>
    <recommendedName>
        <fullName evidence="4">Lipoprotein</fullName>
    </recommendedName>
</protein>
<dbReference type="AlphaFoldDB" id="A0A1B1Z7U4"/>
<dbReference type="KEGG" id="far:ABE41_016055"/>
<name>A0A1B1Z7U4_9BACL</name>
<evidence type="ECO:0000256" key="1">
    <source>
        <dbReference type="SAM" id="SignalP"/>
    </source>
</evidence>
<evidence type="ECO:0008006" key="4">
    <source>
        <dbReference type="Google" id="ProtNLM"/>
    </source>
</evidence>
<accession>A0A1B1Z7U4</accession>
<keyword evidence="1" id="KW-0732">Signal</keyword>
<dbReference type="OrthoDB" id="2968840at2"/>
<dbReference type="RefSeq" id="WP_066292475.1">
    <property type="nucleotide sequence ID" value="NZ_CP016761.1"/>
</dbReference>
<reference evidence="2 3" key="1">
    <citation type="submission" date="2016-08" db="EMBL/GenBank/DDBJ databases">
        <title>Complete genome sequence of Fictibacillus arsenicus G25-54, a strain with toxicity to nematodes and a potential arsenic-resistance activity.</title>
        <authorList>
            <person name="Zheng Z."/>
        </authorList>
    </citation>
    <scope>NUCLEOTIDE SEQUENCE [LARGE SCALE GENOMIC DNA]</scope>
    <source>
        <strain evidence="2 3">G25-54</strain>
    </source>
</reference>
<dbReference type="PROSITE" id="PS51257">
    <property type="entry name" value="PROKAR_LIPOPROTEIN"/>
    <property type="match status" value="1"/>
</dbReference>